<feature type="compositionally biased region" description="Polar residues" evidence="1">
    <location>
        <begin position="1"/>
        <end position="16"/>
    </location>
</feature>
<dbReference type="STRING" id="870435.A0A0C3PB94"/>
<sequence length="114" mass="12146">MPRKLSLSNMQGSSLASPHGALSSPRNRTGTFGSSFDGILNNGDSWSKRCPSASLVGTASTPARPEGKDVESRHSNIKEEEVHVPLDVDEDDLTRNKPTTPVSQSRSVLGGVCR</sequence>
<dbReference type="Proteomes" id="UP000054217">
    <property type="component" value="Unassembled WGS sequence"/>
</dbReference>
<evidence type="ECO:0000256" key="1">
    <source>
        <dbReference type="SAM" id="MobiDB-lite"/>
    </source>
</evidence>
<dbReference type="AlphaFoldDB" id="A0A0C3PB94"/>
<evidence type="ECO:0000313" key="3">
    <source>
        <dbReference type="Proteomes" id="UP000054217"/>
    </source>
</evidence>
<organism evidence="2 3">
    <name type="scientific">Pisolithus tinctorius Marx 270</name>
    <dbReference type="NCBI Taxonomy" id="870435"/>
    <lineage>
        <taxon>Eukaryota</taxon>
        <taxon>Fungi</taxon>
        <taxon>Dikarya</taxon>
        <taxon>Basidiomycota</taxon>
        <taxon>Agaricomycotina</taxon>
        <taxon>Agaricomycetes</taxon>
        <taxon>Agaricomycetidae</taxon>
        <taxon>Boletales</taxon>
        <taxon>Sclerodermatineae</taxon>
        <taxon>Pisolithaceae</taxon>
        <taxon>Pisolithus</taxon>
    </lineage>
</organism>
<feature type="compositionally biased region" description="Basic and acidic residues" evidence="1">
    <location>
        <begin position="65"/>
        <end position="86"/>
    </location>
</feature>
<keyword evidence="3" id="KW-1185">Reference proteome</keyword>
<evidence type="ECO:0000313" key="2">
    <source>
        <dbReference type="EMBL" id="KIO04934.1"/>
    </source>
</evidence>
<dbReference type="InParanoid" id="A0A0C3PB94"/>
<feature type="region of interest" description="Disordered" evidence="1">
    <location>
        <begin position="1"/>
        <end position="114"/>
    </location>
</feature>
<proteinExistence type="predicted"/>
<gene>
    <name evidence="2" type="ORF">M404DRAFT_1000412</name>
</gene>
<feature type="compositionally biased region" description="Polar residues" evidence="1">
    <location>
        <begin position="24"/>
        <end position="34"/>
    </location>
</feature>
<reference evidence="3" key="2">
    <citation type="submission" date="2015-01" db="EMBL/GenBank/DDBJ databases">
        <title>Evolutionary Origins and Diversification of the Mycorrhizal Mutualists.</title>
        <authorList>
            <consortium name="DOE Joint Genome Institute"/>
            <consortium name="Mycorrhizal Genomics Consortium"/>
            <person name="Kohler A."/>
            <person name="Kuo A."/>
            <person name="Nagy L.G."/>
            <person name="Floudas D."/>
            <person name="Copeland A."/>
            <person name="Barry K.W."/>
            <person name="Cichocki N."/>
            <person name="Veneault-Fourrey C."/>
            <person name="LaButti K."/>
            <person name="Lindquist E.A."/>
            <person name="Lipzen A."/>
            <person name="Lundell T."/>
            <person name="Morin E."/>
            <person name="Murat C."/>
            <person name="Riley R."/>
            <person name="Ohm R."/>
            <person name="Sun H."/>
            <person name="Tunlid A."/>
            <person name="Henrissat B."/>
            <person name="Grigoriev I.V."/>
            <person name="Hibbett D.S."/>
            <person name="Martin F."/>
        </authorList>
    </citation>
    <scope>NUCLEOTIDE SEQUENCE [LARGE SCALE GENOMIC DNA]</scope>
    <source>
        <strain evidence="3">Marx 270</strain>
    </source>
</reference>
<dbReference type="HOGENOM" id="CLU_2122058_0_0_1"/>
<reference evidence="2 3" key="1">
    <citation type="submission" date="2014-04" db="EMBL/GenBank/DDBJ databases">
        <authorList>
            <consortium name="DOE Joint Genome Institute"/>
            <person name="Kuo A."/>
            <person name="Kohler A."/>
            <person name="Costa M.D."/>
            <person name="Nagy L.G."/>
            <person name="Floudas D."/>
            <person name="Copeland A."/>
            <person name="Barry K.W."/>
            <person name="Cichocki N."/>
            <person name="Veneault-Fourrey C."/>
            <person name="LaButti K."/>
            <person name="Lindquist E.A."/>
            <person name="Lipzen A."/>
            <person name="Lundell T."/>
            <person name="Morin E."/>
            <person name="Murat C."/>
            <person name="Sun H."/>
            <person name="Tunlid A."/>
            <person name="Henrissat B."/>
            <person name="Grigoriev I.V."/>
            <person name="Hibbett D.S."/>
            <person name="Martin F."/>
            <person name="Nordberg H.P."/>
            <person name="Cantor M.N."/>
            <person name="Hua S.X."/>
        </authorList>
    </citation>
    <scope>NUCLEOTIDE SEQUENCE [LARGE SCALE GENOMIC DNA]</scope>
    <source>
        <strain evidence="2 3">Marx 270</strain>
    </source>
</reference>
<accession>A0A0C3PB94</accession>
<dbReference type="OrthoDB" id="6415790at2759"/>
<feature type="compositionally biased region" description="Polar residues" evidence="1">
    <location>
        <begin position="96"/>
        <end position="107"/>
    </location>
</feature>
<protein>
    <submittedName>
        <fullName evidence="2">Uncharacterized protein</fullName>
    </submittedName>
</protein>
<dbReference type="EMBL" id="KN831969">
    <property type="protein sequence ID" value="KIO04934.1"/>
    <property type="molecule type" value="Genomic_DNA"/>
</dbReference>
<name>A0A0C3PB94_PISTI</name>